<dbReference type="Pfam" id="PF00651">
    <property type="entry name" value="BTB"/>
    <property type="match status" value="1"/>
</dbReference>
<dbReference type="AlphaFoldDB" id="A0AAW1K772"/>
<evidence type="ECO:0000313" key="9">
    <source>
        <dbReference type="Proteomes" id="UP001443914"/>
    </source>
</evidence>
<keyword evidence="9" id="KW-1185">Reference proteome</keyword>
<organism evidence="8 9">
    <name type="scientific">Saponaria officinalis</name>
    <name type="common">Common soapwort</name>
    <name type="synonym">Lychnis saponaria</name>
    <dbReference type="NCBI Taxonomy" id="3572"/>
    <lineage>
        <taxon>Eukaryota</taxon>
        <taxon>Viridiplantae</taxon>
        <taxon>Streptophyta</taxon>
        <taxon>Embryophyta</taxon>
        <taxon>Tracheophyta</taxon>
        <taxon>Spermatophyta</taxon>
        <taxon>Magnoliopsida</taxon>
        <taxon>eudicotyledons</taxon>
        <taxon>Gunneridae</taxon>
        <taxon>Pentapetalae</taxon>
        <taxon>Caryophyllales</taxon>
        <taxon>Caryophyllaceae</taxon>
        <taxon>Caryophylleae</taxon>
        <taxon>Saponaria</taxon>
    </lineage>
</organism>
<evidence type="ECO:0000256" key="4">
    <source>
        <dbReference type="SAM" id="Coils"/>
    </source>
</evidence>
<dbReference type="InterPro" id="IPR011333">
    <property type="entry name" value="SKP1/BTB/POZ_sf"/>
</dbReference>
<keyword evidence="2" id="KW-0833">Ubl conjugation pathway</keyword>
<dbReference type="Pfam" id="PF03000">
    <property type="entry name" value="NPH3"/>
    <property type="match status" value="1"/>
</dbReference>
<feature type="coiled-coil region" evidence="4">
    <location>
        <begin position="503"/>
        <end position="541"/>
    </location>
</feature>
<comment type="caution">
    <text evidence="8">The sequence shown here is derived from an EMBL/GenBank/DDBJ whole genome shotgun (WGS) entry which is preliminary data.</text>
</comment>
<protein>
    <submittedName>
        <fullName evidence="8">Uncharacterized protein</fullName>
    </submittedName>
</protein>
<evidence type="ECO:0000256" key="1">
    <source>
        <dbReference type="ARBA" id="ARBA00004906"/>
    </source>
</evidence>
<proteinExistence type="inferred from homology"/>
<dbReference type="InterPro" id="IPR000210">
    <property type="entry name" value="BTB/POZ_dom"/>
</dbReference>
<evidence type="ECO:0000256" key="3">
    <source>
        <dbReference type="PROSITE-ProRule" id="PRU00982"/>
    </source>
</evidence>
<dbReference type="SUPFAM" id="SSF54695">
    <property type="entry name" value="POZ domain"/>
    <property type="match status" value="1"/>
</dbReference>
<comment type="pathway">
    <text evidence="1">Protein modification; protein ubiquitination.</text>
</comment>
<dbReference type="PANTHER" id="PTHR32370">
    <property type="entry name" value="OS12G0117600 PROTEIN"/>
    <property type="match status" value="1"/>
</dbReference>
<evidence type="ECO:0000256" key="2">
    <source>
        <dbReference type="ARBA" id="ARBA00022786"/>
    </source>
</evidence>
<dbReference type="Proteomes" id="UP001443914">
    <property type="component" value="Unassembled WGS sequence"/>
</dbReference>
<reference evidence="8" key="1">
    <citation type="submission" date="2024-03" db="EMBL/GenBank/DDBJ databases">
        <title>WGS assembly of Saponaria officinalis var. Norfolk2.</title>
        <authorList>
            <person name="Jenkins J."/>
            <person name="Shu S."/>
            <person name="Grimwood J."/>
            <person name="Barry K."/>
            <person name="Goodstein D."/>
            <person name="Schmutz J."/>
            <person name="Leebens-Mack J."/>
            <person name="Osbourn A."/>
        </authorList>
    </citation>
    <scope>NUCLEOTIDE SEQUENCE [LARGE SCALE GENOMIC DNA]</scope>
    <source>
        <strain evidence="8">JIC</strain>
    </source>
</reference>
<name>A0AAW1K772_SAPOF</name>
<comment type="similarity">
    <text evidence="3">Belongs to the NPH3 family.</text>
</comment>
<feature type="domain" description="NPH3" evidence="7">
    <location>
        <begin position="211"/>
        <end position="473"/>
    </location>
</feature>
<dbReference type="InterPro" id="IPR043454">
    <property type="entry name" value="NPH3/RPT2-like"/>
</dbReference>
<dbReference type="Gene3D" id="3.30.710.10">
    <property type="entry name" value="Potassium Channel Kv1.1, Chain A"/>
    <property type="match status" value="1"/>
</dbReference>
<dbReference type="EMBL" id="JBDFQZ010000006">
    <property type="protein sequence ID" value="KAK9713459.1"/>
    <property type="molecule type" value="Genomic_DNA"/>
</dbReference>
<dbReference type="PROSITE" id="PS50097">
    <property type="entry name" value="BTB"/>
    <property type="match status" value="1"/>
</dbReference>
<evidence type="ECO:0000259" key="7">
    <source>
        <dbReference type="PROSITE" id="PS51649"/>
    </source>
</evidence>
<evidence type="ECO:0000313" key="8">
    <source>
        <dbReference type="EMBL" id="KAK9713459.1"/>
    </source>
</evidence>
<dbReference type="PROSITE" id="PS51649">
    <property type="entry name" value="NPH3"/>
    <property type="match status" value="1"/>
</dbReference>
<sequence length="587" mass="67301">MTQYRPRTPSRNCDDGDTSNALGKLVIPTCGYTAAPRFEKKDHSWFVISDIPTDLSIHVEGITFYVHKYAVVSKSGYLGRVDLDSASSEFRYDIKLDQIPGGPSTFERVTKFCYGHPIDLSPNNVAALRCASELLEMTEEFEDGNLISKTEAFLTFIVLTSWRDSIIVLKMCEDLSPWAENLQIVRRCCDSISWKAFQDKKSTEDVDVDRVWWFVDLANLRIDHFVRIIAALKSKGVKPQIAGSCIKHYADKWLSDTKAQKKEQKTVIESLVSILPPQKEAVSCKFLLWMLKMAVIYSITPALITELEKRVGSVLHDADVLDLLIPNCDGRDQGFLIHSPEERTMYNTDTVQRIMEYFLMHEHQNRSFENLNVSKLLDSYLAEIATDPKLTISKFQALAEALSENARICHDGLYRAIDVYLKTHPSLQEHDRKRLCRIMNCQKLSFDACMHVAQNERLPLKTVIQVLFCEQEKMRIAMQNKEKDVDIGDCEGKESWSSAKTEIKTLRTELEMVKETLSELQRDYSDLLREYEKQISKQQNTSRSWMLGWRKMINATVSNGKAEAENGGRKRTGFRRPSNIIRTKSMS</sequence>
<feature type="domain" description="BTB" evidence="6">
    <location>
        <begin position="53"/>
        <end position="122"/>
    </location>
</feature>
<evidence type="ECO:0000259" key="6">
    <source>
        <dbReference type="PROSITE" id="PS50097"/>
    </source>
</evidence>
<evidence type="ECO:0000256" key="5">
    <source>
        <dbReference type="SAM" id="MobiDB-lite"/>
    </source>
</evidence>
<feature type="region of interest" description="Disordered" evidence="5">
    <location>
        <begin position="561"/>
        <end position="587"/>
    </location>
</feature>
<dbReference type="InterPro" id="IPR027356">
    <property type="entry name" value="NPH3_dom"/>
</dbReference>
<gene>
    <name evidence="8" type="ORF">RND81_06G028500</name>
</gene>
<accession>A0AAW1K772</accession>
<keyword evidence="4" id="KW-0175">Coiled coil</keyword>